<keyword evidence="1" id="KW-0472">Membrane</keyword>
<comment type="caution">
    <text evidence="2">The sequence shown here is derived from an EMBL/GenBank/DDBJ whole genome shotgun (WGS) entry which is preliminary data.</text>
</comment>
<organism evidence="2 3">
    <name type="scientific">Alloiococcus otitis ATCC 51267</name>
    <dbReference type="NCBI Taxonomy" id="883081"/>
    <lineage>
        <taxon>Bacteria</taxon>
        <taxon>Bacillati</taxon>
        <taxon>Bacillota</taxon>
        <taxon>Bacilli</taxon>
        <taxon>Lactobacillales</taxon>
        <taxon>Carnobacteriaceae</taxon>
        <taxon>Alloiococcus</taxon>
    </lineage>
</organism>
<keyword evidence="1" id="KW-0812">Transmembrane</keyword>
<dbReference type="HOGENOM" id="CLU_120441_1_1_9"/>
<dbReference type="STRING" id="883081.HMPREF9698_01449"/>
<dbReference type="EMBL" id="AGXA01000022">
    <property type="protein sequence ID" value="EKU93288.1"/>
    <property type="molecule type" value="Genomic_DNA"/>
</dbReference>
<dbReference type="InterPro" id="IPR007165">
    <property type="entry name" value="Phage_holin_4_2"/>
</dbReference>
<sequence length="113" mass="12668">MKWWQRILLNTIMFLALAGFFKGFVIDSIFTALLAAVIFGILNTLVKPILVLLSLPITVLTLGIFYFLINGLILYMTSALVSGFTISSYGLALLLSLIISLVNSYFTRPVYYY</sequence>
<protein>
    <recommendedName>
        <fullName evidence="4">Phage holin family protein</fullName>
    </recommendedName>
</protein>
<name>K9E9B2_9LACT</name>
<feature type="transmembrane region" description="Helical" evidence="1">
    <location>
        <begin position="12"/>
        <end position="42"/>
    </location>
</feature>
<gene>
    <name evidence="2" type="ORF">HMPREF9698_01449</name>
</gene>
<dbReference type="eggNOG" id="COG1950">
    <property type="taxonomic scope" value="Bacteria"/>
</dbReference>
<evidence type="ECO:0008006" key="4">
    <source>
        <dbReference type="Google" id="ProtNLM"/>
    </source>
</evidence>
<accession>K9E9B2</accession>
<dbReference type="PANTHER" id="PTHR37309">
    <property type="entry name" value="SLR0284 PROTEIN"/>
    <property type="match status" value="1"/>
</dbReference>
<dbReference type="Pfam" id="PF04020">
    <property type="entry name" value="Phage_holin_4_2"/>
    <property type="match status" value="1"/>
</dbReference>
<dbReference type="OrthoDB" id="7205479at2"/>
<feature type="transmembrane region" description="Helical" evidence="1">
    <location>
        <begin position="81"/>
        <end position="106"/>
    </location>
</feature>
<keyword evidence="3" id="KW-1185">Reference proteome</keyword>
<dbReference type="RefSeq" id="WP_003778565.1">
    <property type="nucleotide sequence ID" value="NZ_JH992960.1"/>
</dbReference>
<keyword evidence="1" id="KW-1133">Transmembrane helix</keyword>
<dbReference type="Proteomes" id="UP000009875">
    <property type="component" value="Unassembled WGS sequence"/>
</dbReference>
<proteinExistence type="predicted"/>
<evidence type="ECO:0000313" key="2">
    <source>
        <dbReference type="EMBL" id="EKU93288.1"/>
    </source>
</evidence>
<dbReference type="PANTHER" id="PTHR37309:SF1">
    <property type="entry name" value="SLR0284 PROTEIN"/>
    <property type="match status" value="1"/>
</dbReference>
<dbReference type="AlphaFoldDB" id="K9E9B2"/>
<evidence type="ECO:0000313" key="3">
    <source>
        <dbReference type="Proteomes" id="UP000009875"/>
    </source>
</evidence>
<reference evidence="2 3" key="1">
    <citation type="submission" date="2012-09" db="EMBL/GenBank/DDBJ databases">
        <title>The Genome Sequence of Alloiococcus otitis ATCC 51267.</title>
        <authorList>
            <consortium name="The Broad Institute Genome Sequencing Platform"/>
            <person name="Earl A."/>
            <person name="Ward D."/>
            <person name="Feldgarden M."/>
            <person name="Gevers D."/>
            <person name="Huys G."/>
            <person name="Walker B."/>
            <person name="Young S.K."/>
            <person name="Zeng Q."/>
            <person name="Gargeya S."/>
            <person name="Fitzgerald M."/>
            <person name="Haas B."/>
            <person name="Abouelleil A."/>
            <person name="Alvarado L."/>
            <person name="Arachchi H.M."/>
            <person name="Berlin A.M."/>
            <person name="Chapman S.B."/>
            <person name="Goldberg J."/>
            <person name="Griggs A."/>
            <person name="Gujja S."/>
            <person name="Hansen M."/>
            <person name="Howarth C."/>
            <person name="Imamovic A."/>
            <person name="Larimer J."/>
            <person name="McCowen C."/>
            <person name="Montmayeur A."/>
            <person name="Murphy C."/>
            <person name="Neiman D."/>
            <person name="Pearson M."/>
            <person name="Priest M."/>
            <person name="Roberts A."/>
            <person name="Saif S."/>
            <person name="Shea T."/>
            <person name="Sisk P."/>
            <person name="Sykes S."/>
            <person name="Wortman J."/>
            <person name="Nusbaum C."/>
            <person name="Birren B."/>
        </authorList>
    </citation>
    <scope>NUCLEOTIDE SEQUENCE [LARGE SCALE GENOMIC DNA]</scope>
    <source>
        <strain evidence="2 3">ATCC 51267</strain>
    </source>
</reference>
<evidence type="ECO:0000256" key="1">
    <source>
        <dbReference type="SAM" id="Phobius"/>
    </source>
</evidence>
<feature type="transmembrane region" description="Helical" evidence="1">
    <location>
        <begin position="48"/>
        <end position="69"/>
    </location>
</feature>